<keyword evidence="4 8" id="KW-0812">Transmembrane</keyword>
<dbReference type="KEGG" id="toy:FO059_14830"/>
<dbReference type="RefSeq" id="WP_143909762.1">
    <property type="nucleotide sequence ID" value="NZ_CP041765.1"/>
</dbReference>
<dbReference type="GO" id="GO:0005886">
    <property type="term" value="C:plasma membrane"/>
    <property type="evidence" value="ECO:0007669"/>
    <property type="project" value="UniProtKB-SubCell"/>
</dbReference>
<feature type="compositionally biased region" description="Basic and acidic residues" evidence="7">
    <location>
        <begin position="114"/>
        <end position="132"/>
    </location>
</feature>
<keyword evidence="10" id="KW-1185">Reference proteome</keyword>
<evidence type="ECO:0000256" key="3">
    <source>
        <dbReference type="ARBA" id="ARBA00022475"/>
    </source>
</evidence>
<dbReference type="NCBIfam" id="NF005929">
    <property type="entry name" value="PRK07946.1"/>
    <property type="match status" value="1"/>
</dbReference>
<evidence type="ECO:0000256" key="2">
    <source>
        <dbReference type="ARBA" id="ARBA00010388"/>
    </source>
</evidence>
<dbReference type="Gene3D" id="1.10.287.3510">
    <property type="match status" value="1"/>
</dbReference>
<evidence type="ECO:0000313" key="9">
    <source>
        <dbReference type="EMBL" id="QDQ98357.1"/>
    </source>
</evidence>
<comment type="subcellular location">
    <subcellularLocation>
        <location evidence="1">Cell membrane</location>
        <topology evidence="1">Multi-pass membrane protein</topology>
    </subcellularLocation>
</comment>
<comment type="similarity">
    <text evidence="2">Belongs to the CPA3 antiporters (TC 2.A.63) subunit C family.</text>
</comment>
<name>A0A516X5L1_9ACTN</name>
<sequence>MTVDIGLLVVVAVLVSCGVYLLMERSIVKMLLGMILGGNGINLLLVLAGGGAGDAPIIGSDGRIYDTDADPLAQAMILTAIVISMGLAAFVLGLAYRAFTATSTDDDVEDDPEDTKVGLRSEDESPHRDRTADPATGRITRAGDQFGPANASEEP</sequence>
<keyword evidence="5 8" id="KW-1133">Transmembrane helix</keyword>
<feature type="transmembrane region" description="Helical" evidence="8">
    <location>
        <begin position="72"/>
        <end position="96"/>
    </location>
</feature>
<evidence type="ECO:0000256" key="1">
    <source>
        <dbReference type="ARBA" id="ARBA00004651"/>
    </source>
</evidence>
<protein>
    <submittedName>
        <fullName evidence="9">Na(+)/H(+) antiporter subunit C</fullName>
    </submittedName>
</protein>
<feature type="transmembrane region" description="Helical" evidence="8">
    <location>
        <begin position="6"/>
        <end position="23"/>
    </location>
</feature>
<evidence type="ECO:0000256" key="5">
    <source>
        <dbReference type="ARBA" id="ARBA00022989"/>
    </source>
</evidence>
<reference evidence="9 10" key="1">
    <citation type="submission" date="2019-07" db="EMBL/GenBank/DDBJ databases">
        <title>Tomitella cavernea sp. nov., an actinomycete isolated from soil.</title>
        <authorList>
            <person name="Cheng J."/>
        </authorList>
    </citation>
    <scope>NUCLEOTIDE SEQUENCE [LARGE SCALE GENOMIC DNA]</scope>
    <source>
        <strain evidence="9 10">HY188</strain>
    </source>
</reference>
<keyword evidence="6 8" id="KW-0472">Membrane</keyword>
<dbReference type="InterPro" id="IPR050601">
    <property type="entry name" value="CPA3_antiporter_subunitC"/>
</dbReference>
<evidence type="ECO:0000256" key="7">
    <source>
        <dbReference type="SAM" id="MobiDB-lite"/>
    </source>
</evidence>
<feature type="compositionally biased region" description="Acidic residues" evidence="7">
    <location>
        <begin position="104"/>
        <end position="113"/>
    </location>
</feature>
<keyword evidence="3" id="KW-1003">Cell membrane</keyword>
<evidence type="ECO:0000256" key="4">
    <source>
        <dbReference type="ARBA" id="ARBA00022692"/>
    </source>
</evidence>
<dbReference type="PANTHER" id="PTHR34583:SF2">
    <property type="entry name" value="ANTIPORTER SUBUNIT MNHC2-RELATED"/>
    <property type="match status" value="1"/>
</dbReference>
<feature type="transmembrane region" description="Helical" evidence="8">
    <location>
        <begin position="30"/>
        <end position="52"/>
    </location>
</feature>
<organism evidence="9 10">
    <name type="scientific">Tomitella fengzijianii</name>
    <dbReference type="NCBI Taxonomy" id="2597660"/>
    <lineage>
        <taxon>Bacteria</taxon>
        <taxon>Bacillati</taxon>
        <taxon>Actinomycetota</taxon>
        <taxon>Actinomycetes</taxon>
        <taxon>Mycobacteriales</taxon>
        <taxon>Tomitella</taxon>
    </lineage>
</organism>
<evidence type="ECO:0000313" key="10">
    <source>
        <dbReference type="Proteomes" id="UP000317344"/>
    </source>
</evidence>
<dbReference type="Proteomes" id="UP000317344">
    <property type="component" value="Chromosome"/>
</dbReference>
<gene>
    <name evidence="9" type="ORF">FO059_14830</name>
</gene>
<dbReference type="AlphaFoldDB" id="A0A516X5L1"/>
<dbReference type="Pfam" id="PF00420">
    <property type="entry name" value="Oxidored_q2"/>
    <property type="match status" value="1"/>
</dbReference>
<evidence type="ECO:0000256" key="6">
    <source>
        <dbReference type="ARBA" id="ARBA00023136"/>
    </source>
</evidence>
<dbReference type="PANTHER" id="PTHR34583">
    <property type="entry name" value="ANTIPORTER SUBUNIT MNHC2-RELATED"/>
    <property type="match status" value="1"/>
</dbReference>
<evidence type="ECO:0000256" key="8">
    <source>
        <dbReference type="SAM" id="Phobius"/>
    </source>
</evidence>
<proteinExistence type="inferred from homology"/>
<dbReference type="OrthoDB" id="9799219at2"/>
<accession>A0A516X5L1</accession>
<feature type="region of interest" description="Disordered" evidence="7">
    <location>
        <begin position="103"/>
        <end position="155"/>
    </location>
</feature>
<reference evidence="9 10" key="2">
    <citation type="submission" date="2019-07" db="EMBL/GenBank/DDBJ databases">
        <authorList>
            <person name="Huang Y."/>
        </authorList>
    </citation>
    <scope>NUCLEOTIDE SEQUENCE [LARGE SCALE GENOMIC DNA]</scope>
    <source>
        <strain evidence="9 10">HY188</strain>
    </source>
</reference>
<dbReference type="EMBL" id="CP041765">
    <property type="protein sequence ID" value="QDQ98357.1"/>
    <property type="molecule type" value="Genomic_DNA"/>
</dbReference>
<dbReference type="InterPro" id="IPR039428">
    <property type="entry name" value="NUOK/Mnh_C1-like"/>
</dbReference>